<dbReference type="EMBL" id="AP035881">
    <property type="protein sequence ID" value="BFP47668.1"/>
    <property type="molecule type" value="Genomic_DNA"/>
</dbReference>
<evidence type="ECO:0000313" key="3">
    <source>
        <dbReference type="EMBL" id="BFP47668.1"/>
    </source>
</evidence>
<reference evidence="3" key="1">
    <citation type="submission" date="2024-07" db="EMBL/GenBank/DDBJ databases">
        <title>Complete genome sequences of cellulolytic bacteria, Kitasatospora sp. CMC57 and Streptomyces sp. CMC78, isolated from Japanese agricultural soil.</title>
        <authorList>
            <person name="Hashimoto T."/>
            <person name="Ito M."/>
            <person name="Iwamoto M."/>
            <person name="Fukahori D."/>
            <person name="Shoda T."/>
            <person name="Sakoda M."/>
            <person name="Morohoshi T."/>
            <person name="Mitsuboshi M."/>
            <person name="Nishizawa T."/>
        </authorList>
    </citation>
    <scope>NUCLEOTIDE SEQUENCE</scope>
    <source>
        <strain evidence="3">CMC57</strain>
    </source>
</reference>
<keyword evidence="1" id="KW-0472">Membrane</keyword>
<keyword evidence="1" id="KW-1133">Transmembrane helix</keyword>
<dbReference type="AlphaFoldDB" id="A0AB33JXN2"/>
<proteinExistence type="predicted"/>
<name>A0AB33JXN2_9ACTN</name>
<evidence type="ECO:0000256" key="2">
    <source>
        <dbReference type="SAM" id="SignalP"/>
    </source>
</evidence>
<feature type="chain" id="PRO_5044260887" evidence="2">
    <location>
        <begin position="29"/>
        <end position="113"/>
    </location>
</feature>
<organism evidence="3">
    <name type="scientific">Kitasatospora sp. CMC57</name>
    <dbReference type="NCBI Taxonomy" id="3231513"/>
    <lineage>
        <taxon>Bacteria</taxon>
        <taxon>Bacillati</taxon>
        <taxon>Actinomycetota</taxon>
        <taxon>Actinomycetes</taxon>
        <taxon>Kitasatosporales</taxon>
        <taxon>Streptomycetaceae</taxon>
        <taxon>Kitasatospora</taxon>
    </lineage>
</organism>
<protein>
    <submittedName>
        <fullName evidence="3">Uncharacterized protein</fullName>
    </submittedName>
</protein>
<feature type="signal peptide" evidence="2">
    <location>
        <begin position="1"/>
        <end position="28"/>
    </location>
</feature>
<sequence>MRTRLAATLLTMTLAFGGVMATTATANAASVQPRNSVTLMAVQGAQPSEAVLVVGAPAVTKVATTELAKSKSKKKKKGLSVVAILIILVLLGLLAAAVILVVLAMKRRGSDRH</sequence>
<accession>A0AB33JXN2</accession>
<feature type="transmembrane region" description="Helical" evidence="1">
    <location>
        <begin position="79"/>
        <end position="105"/>
    </location>
</feature>
<keyword evidence="1" id="KW-0812">Transmembrane</keyword>
<gene>
    <name evidence="3" type="ORF">KCMC57_40360</name>
</gene>
<evidence type="ECO:0000256" key="1">
    <source>
        <dbReference type="SAM" id="Phobius"/>
    </source>
</evidence>
<keyword evidence="2" id="KW-0732">Signal</keyword>
<dbReference type="RefSeq" id="WP_407989974.1">
    <property type="nucleotide sequence ID" value="NZ_AP035881.2"/>
</dbReference>